<gene>
    <name evidence="1" type="ORF">L6164_010261</name>
</gene>
<sequence length="153" mass="17814">MSNVESNGGVCYYSVLQIRKQATDDEIRGAYRQMALKWHPDRWTKDPKVAIEAKTRFQQIQEAYSVLSNKEKRTIYDAGLFGLVGEDDDEGFVDFMQEMVLMMKRVKPKDEKEVFEDLQGLLMEMMRDNEAIAKSGLNWNSSTCPRKRTRFTL</sequence>
<evidence type="ECO:0000313" key="2">
    <source>
        <dbReference type="Proteomes" id="UP000828941"/>
    </source>
</evidence>
<comment type="caution">
    <text evidence="1">The sequence shown here is derived from an EMBL/GenBank/DDBJ whole genome shotgun (WGS) entry which is preliminary data.</text>
</comment>
<accession>A0ACB9PNS6</accession>
<dbReference type="Proteomes" id="UP000828941">
    <property type="component" value="Chromosome 4"/>
</dbReference>
<proteinExistence type="predicted"/>
<reference evidence="1 2" key="1">
    <citation type="journal article" date="2022" name="DNA Res.">
        <title>Chromosomal-level genome assembly of the orchid tree Bauhinia variegata (Leguminosae; Cercidoideae) supports the allotetraploid origin hypothesis of Bauhinia.</title>
        <authorList>
            <person name="Zhong Y."/>
            <person name="Chen Y."/>
            <person name="Zheng D."/>
            <person name="Pang J."/>
            <person name="Liu Y."/>
            <person name="Luo S."/>
            <person name="Meng S."/>
            <person name="Qian L."/>
            <person name="Wei D."/>
            <person name="Dai S."/>
            <person name="Zhou R."/>
        </authorList>
    </citation>
    <scope>NUCLEOTIDE SEQUENCE [LARGE SCALE GENOMIC DNA]</scope>
    <source>
        <strain evidence="1">BV-YZ2020</strain>
    </source>
</reference>
<keyword evidence="2" id="KW-1185">Reference proteome</keyword>
<dbReference type="EMBL" id="CM039429">
    <property type="protein sequence ID" value="KAI4349699.1"/>
    <property type="molecule type" value="Genomic_DNA"/>
</dbReference>
<name>A0ACB9PNS6_BAUVA</name>
<protein>
    <submittedName>
        <fullName evidence="1">Uncharacterized protein</fullName>
    </submittedName>
</protein>
<evidence type="ECO:0000313" key="1">
    <source>
        <dbReference type="EMBL" id="KAI4349699.1"/>
    </source>
</evidence>
<organism evidence="1 2">
    <name type="scientific">Bauhinia variegata</name>
    <name type="common">Purple orchid tree</name>
    <name type="synonym">Phanera variegata</name>
    <dbReference type="NCBI Taxonomy" id="167791"/>
    <lineage>
        <taxon>Eukaryota</taxon>
        <taxon>Viridiplantae</taxon>
        <taxon>Streptophyta</taxon>
        <taxon>Embryophyta</taxon>
        <taxon>Tracheophyta</taxon>
        <taxon>Spermatophyta</taxon>
        <taxon>Magnoliopsida</taxon>
        <taxon>eudicotyledons</taxon>
        <taxon>Gunneridae</taxon>
        <taxon>Pentapetalae</taxon>
        <taxon>rosids</taxon>
        <taxon>fabids</taxon>
        <taxon>Fabales</taxon>
        <taxon>Fabaceae</taxon>
        <taxon>Cercidoideae</taxon>
        <taxon>Cercideae</taxon>
        <taxon>Bauhiniinae</taxon>
        <taxon>Bauhinia</taxon>
    </lineage>
</organism>